<dbReference type="InterPro" id="IPR029058">
    <property type="entry name" value="AB_hydrolase_fold"/>
</dbReference>
<proteinExistence type="inferred from homology"/>
<dbReference type="InterPro" id="IPR003140">
    <property type="entry name" value="PLipase/COase/thioEstase"/>
</dbReference>
<dbReference type="InterPro" id="IPR050565">
    <property type="entry name" value="LYPA1-2/EST-like"/>
</dbReference>
<keyword evidence="2" id="KW-0378">Hydrolase</keyword>
<feature type="domain" description="Phospholipase/carboxylesterase/thioesterase" evidence="3">
    <location>
        <begin position="7"/>
        <end position="223"/>
    </location>
</feature>
<dbReference type="Proteomes" id="UP001150062">
    <property type="component" value="Unassembled WGS sequence"/>
</dbReference>
<dbReference type="SUPFAM" id="SSF53474">
    <property type="entry name" value="alpha/beta-Hydrolases"/>
    <property type="match status" value="1"/>
</dbReference>
<evidence type="ECO:0000256" key="1">
    <source>
        <dbReference type="ARBA" id="ARBA00006499"/>
    </source>
</evidence>
<reference evidence="4" key="1">
    <citation type="submission" date="2022-08" db="EMBL/GenBank/DDBJ databases">
        <title>Novel sulfate-reducing endosymbionts in the free-living metamonad Anaeramoeba.</title>
        <authorList>
            <person name="Jerlstrom-Hultqvist J."/>
            <person name="Cepicka I."/>
            <person name="Gallot-Lavallee L."/>
            <person name="Salas-Leiva D."/>
            <person name="Curtis B.A."/>
            <person name="Zahonova K."/>
            <person name="Pipaliya S."/>
            <person name="Dacks J."/>
            <person name="Roger A.J."/>
        </authorList>
    </citation>
    <scope>NUCLEOTIDE SEQUENCE</scope>
    <source>
        <strain evidence="4">Schooner1</strain>
    </source>
</reference>
<dbReference type="PANTHER" id="PTHR10655:SF17">
    <property type="entry name" value="LYSOPHOSPHOLIPASE-LIKE PROTEIN 1"/>
    <property type="match status" value="1"/>
</dbReference>
<evidence type="ECO:0000313" key="4">
    <source>
        <dbReference type="EMBL" id="KAJ6243173.1"/>
    </source>
</evidence>
<evidence type="ECO:0000259" key="3">
    <source>
        <dbReference type="Pfam" id="PF02230"/>
    </source>
</evidence>
<comment type="similarity">
    <text evidence="1">Belongs to the AB hydrolase superfamily. AB hydrolase 2 family.</text>
</comment>
<gene>
    <name evidence="4" type="ORF">M0813_22311</name>
</gene>
<dbReference type="PANTHER" id="PTHR10655">
    <property type="entry name" value="LYSOPHOSPHOLIPASE-RELATED"/>
    <property type="match status" value="1"/>
</dbReference>
<dbReference type="Pfam" id="PF02230">
    <property type="entry name" value="Abhydrolase_2"/>
    <property type="match status" value="1"/>
</dbReference>
<protein>
    <submittedName>
        <fullName evidence="4">Lysophospholipase-related</fullName>
    </submittedName>
</protein>
<accession>A0ABQ8YEZ5</accession>
<organism evidence="4 5">
    <name type="scientific">Anaeramoeba flamelloides</name>
    <dbReference type="NCBI Taxonomy" id="1746091"/>
    <lineage>
        <taxon>Eukaryota</taxon>
        <taxon>Metamonada</taxon>
        <taxon>Anaeramoebidae</taxon>
        <taxon>Anaeramoeba</taxon>
    </lineage>
</organism>
<evidence type="ECO:0000256" key="2">
    <source>
        <dbReference type="ARBA" id="ARBA00022801"/>
    </source>
</evidence>
<dbReference type="EMBL" id="JAOAOG010000172">
    <property type="protein sequence ID" value="KAJ6243173.1"/>
    <property type="molecule type" value="Genomic_DNA"/>
</dbReference>
<dbReference type="Gene3D" id="3.40.50.1820">
    <property type="entry name" value="alpha/beta hydrolase"/>
    <property type="match status" value="1"/>
</dbReference>
<name>A0ABQ8YEZ5_9EUKA</name>
<keyword evidence="5" id="KW-1185">Reference proteome</keyword>
<evidence type="ECO:0000313" key="5">
    <source>
        <dbReference type="Proteomes" id="UP001150062"/>
    </source>
</evidence>
<sequence length="227" mass="25496">MFRVPLKIIRPQKKHLSTLIFLHGYQGAATSIFKSAKKLASNLDHLRIVLPTAPFQDATPGFATGRVRSWFYSEKFPFGKSKDIDQMSKKLSSLIFKEQQILLDNGSNEKNLVFGGFSQGGFITIYTALTNLQKQIAGTFGIGSIVPTQEQLEGKLTLPLKMKSMSHLSIMTKDDPIINYAWNEPSIKYLKSVGVPFENKLLNKGGHKITSEAIEILTQWMKKLFTK</sequence>
<comment type="caution">
    <text evidence="4">The sequence shown here is derived from an EMBL/GenBank/DDBJ whole genome shotgun (WGS) entry which is preliminary data.</text>
</comment>